<name>A0A9Q4C2Y8_9EURY</name>
<keyword evidence="5" id="KW-1185">Reference proteome</keyword>
<sequence length="145" mass="15245">MKYSQTRNRAVSPVIGVILMAAVTAILAAVIGTFVTGTGSDVQPSAQAGVTFDYDGATDELTVRVIDAGNVDALYIENRDDPVQNGDISSPNGWDTNVDGDRRVVNEDPDGGDSVVIDGTANDDDVVITGEVDGEETLLDGWELE</sequence>
<accession>A0A9Q4C2Y8</accession>
<feature type="domain" description="Archaeal Type IV pilin N-terminal" evidence="3">
    <location>
        <begin position="9"/>
        <end position="62"/>
    </location>
</feature>
<evidence type="ECO:0000256" key="1">
    <source>
        <dbReference type="SAM" id="MobiDB-lite"/>
    </source>
</evidence>
<dbReference type="NCBIfam" id="TIGR02537">
    <property type="entry name" value="arch_flag_Nterm"/>
    <property type="match status" value="1"/>
</dbReference>
<dbReference type="Pfam" id="PF07790">
    <property type="entry name" value="Pilin_N"/>
    <property type="match status" value="1"/>
</dbReference>
<dbReference type="EMBL" id="RKLV01000002">
    <property type="protein sequence ID" value="MCX2818147.1"/>
    <property type="molecule type" value="Genomic_DNA"/>
</dbReference>
<keyword evidence="2" id="KW-0472">Membrane</keyword>
<dbReference type="InterPro" id="IPR013373">
    <property type="entry name" value="Flagellin/pilin_N_arc"/>
</dbReference>
<comment type="caution">
    <text evidence="4">The sequence shown here is derived from an EMBL/GenBank/DDBJ whole genome shotgun (WGS) entry which is preliminary data.</text>
</comment>
<feature type="compositionally biased region" description="Polar residues" evidence="1">
    <location>
        <begin position="86"/>
        <end position="95"/>
    </location>
</feature>
<dbReference type="InterPro" id="IPR012859">
    <property type="entry name" value="Pilin_N_archaeal"/>
</dbReference>
<feature type="transmembrane region" description="Helical" evidence="2">
    <location>
        <begin position="12"/>
        <end position="35"/>
    </location>
</feature>
<gene>
    <name evidence="4" type="ORF">EGH25_02105</name>
</gene>
<protein>
    <submittedName>
        <fullName evidence="4">Type IV pilin N-terminal domain-containing protein</fullName>
    </submittedName>
</protein>
<proteinExistence type="predicted"/>
<feature type="region of interest" description="Disordered" evidence="1">
    <location>
        <begin position="80"/>
        <end position="99"/>
    </location>
</feature>
<dbReference type="AlphaFoldDB" id="A0A9Q4C2Y8"/>
<organism evidence="4 5">
    <name type="scientific">Halorutilus salinus</name>
    <dbReference type="NCBI Taxonomy" id="2487751"/>
    <lineage>
        <taxon>Archaea</taxon>
        <taxon>Methanobacteriati</taxon>
        <taxon>Methanobacteriota</taxon>
        <taxon>Stenosarchaea group</taxon>
        <taxon>Halobacteria</taxon>
        <taxon>Halorutilales</taxon>
        <taxon>Halorutilaceae</taxon>
        <taxon>Halorutilus</taxon>
    </lineage>
</organism>
<evidence type="ECO:0000256" key="2">
    <source>
        <dbReference type="SAM" id="Phobius"/>
    </source>
</evidence>
<keyword evidence="2" id="KW-1133">Transmembrane helix</keyword>
<evidence type="ECO:0000313" key="4">
    <source>
        <dbReference type="EMBL" id="MCX2818147.1"/>
    </source>
</evidence>
<reference evidence="4" key="1">
    <citation type="submission" date="2022-09" db="EMBL/GenBank/DDBJ databases">
        <title>Haloadaptaus new haloarchaeum isolated from saline soil.</title>
        <authorList>
            <person name="Duran-Viseras A."/>
            <person name="Sanchez-Porro C."/>
            <person name="Ventosa A."/>
        </authorList>
    </citation>
    <scope>NUCLEOTIDE SEQUENCE</scope>
    <source>
        <strain evidence="4">F3-133</strain>
    </source>
</reference>
<evidence type="ECO:0000259" key="3">
    <source>
        <dbReference type="Pfam" id="PF07790"/>
    </source>
</evidence>
<evidence type="ECO:0000313" key="5">
    <source>
        <dbReference type="Proteomes" id="UP001149411"/>
    </source>
</evidence>
<dbReference type="Proteomes" id="UP001149411">
    <property type="component" value="Unassembled WGS sequence"/>
</dbReference>
<keyword evidence="2" id="KW-0812">Transmembrane</keyword>